<dbReference type="PANTHER" id="PTHR13292:SF0">
    <property type="entry name" value="AUTOPHAGY-RELATED PROTEIN 101"/>
    <property type="match status" value="1"/>
</dbReference>
<dbReference type="EMBL" id="FWEW01003236">
    <property type="protein sequence ID" value="SLM39017.1"/>
    <property type="molecule type" value="Genomic_DNA"/>
</dbReference>
<evidence type="ECO:0000256" key="1">
    <source>
        <dbReference type="ARBA" id="ARBA00007130"/>
    </source>
</evidence>
<organism evidence="4 5">
    <name type="scientific">Lasallia pustulata</name>
    <dbReference type="NCBI Taxonomy" id="136370"/>
    <lineage>
        <taxon>Eukaryota</taxon>
        <taxon>Fungi</taxon>
        <taxon>Dikarya</taxon>
        <taxon>Ascomycota</taxon>
        <taxon>Pezizomycotina</taxon>
        <taxon>Lecanoromycetes</taxon>
        <taxon>OSLEUM clade</taxon>
        <taxon>Umbilicariomycetidae</taxon>
        <taxon>Umbilicariales</taxon>
        <taxon>Umbilicariaceae</taxon>
        <taxon>Lasallia</taxon>
    </lineage>
</organism>
<sequence length="196" mass="22419">MEPRRPPEYILKIFADPTHVKDIIKGTLHTIFFHRYFPSIRPSSLEVLDLTLPVVVDPELETLVDTRVAQLIRQLSSTTSPNSSVRGQIAVQFFEKRRRKGGGLAWFGGGKAEEEICWEVWMVEVTLAMPRTEAERTKVLKAMETTLQKTAMKIVTIVNQYKEHIPPITTSEANPFPYQIILNPRSENWGTRIGIF</sequence>
<dbReference type="PANTHER" id="PTHR13292">
    <property type="entry name" value="AUTOPHAGY-RELATED PROTEIN 101"/>
    <property type="match status" value="1"/>
</dbReference>
<evidence type="ECO:0000256" key="3">
    <source>
        <dbReference type="ARBA" id="ARBA00023006"/>
    </source>
</evidence>
<evidence type="ECO:0000313" key="4">
    <source>
        <dbReference type="EMBL" id="SLM39017.1"/>
    </source>
</evidence>
<dbReference type="Pfam" id="PF07855">
    <property type="entry name" value="ATG101"/>
    <property type="match status" value="1"/>
</dbReference>
<dbReference type="GO" id="GO:0000407">
    <property type="term" value="C:phagophore assembly site"/>
    <property type="evidence" value="ECO:0007669"/>
    <property type="project" value="TreeGrafter"/>
</dbReference>
<keyword evidence="3" id="KW-0072">Autophagy</keyword>
<dbReference type="Proteomes" id="UP000192927">
    <property type="component" value="Unassembled WGS sequence"/>
</dbReference>
<comment type="similarity">
    <text evidence="1">Belongs to the ATG101 family.</text>
</comment>
<protein>
    <recommendedName>
        <fullName evidence="2">Autophagy-related protein 101</fullName>
    </recommendedName>
</protein>
<name>A0A1W5D7A6_9LECA</name>
<dbReference type="InterPro" id="IPR012445">
    <property type="entry name" value="ATG101"/>
</dbReference>
<dbReference type="GO" id="GO:1990316">
    <property type="term" value="C:Atg1/ULK1 kinase complex"/>
    <property type="evidence" value="ECO:0007669"/>
    <property type="project" value="TreeGrafter"/>
</dbReference>
<dbReference type="GO" id="GO:0019901">
    <property type="term" value="F:protein kinase binding"/>
    <property type="evidence" value="ECO:0007669"/>
    <property type="project" value="TreeGrafter"/>
</dbReference>
<proteinExistence type="inferred from homology"/>
<reference evidence="5" key="1">
    <citation type="submission" date="2017-03" db="EMBL/GenBank/DDBJ databases">
        <authorList>
            <person name="Sharma R."/>
            <person name="Thines M."/>
        </authorList>
    </citation>
    <scope>NUCLEOTIDE SEQUENCE [LARGE SCALE GENOMIC DNA]</scope>
</reference>
<dbReference type="AlphaFoldDB" id="A0A1W5D7A6"/>
<evidence type="ECO:0000313" key="5">
    <source>
        <dbReference type="Proteomes" id="UP000192927"/>
    </source>
</evidence>
<dbReference type="GO" id="GO:0000045">
    <property type="term" value="P:autophagosome assembly"/>
    <property type="evidence" value="ECO:0007669"/>
    <property type="project" value="TreeGrafter"/>
</dbReference>
<evidence type="ECO:0000256" key="2">
    <source>
        <dbReference type="ARBA" id="ARBA00018874"/>
    </source>
</evidence>
<accession>A0A1W5D7A6</accession>
<keyword evidence="5" id="KW-1185">Reference proteome</keyword>